<keyword evidence="1" id="KW-0505">Motor protein</keyword>
<dbReference type="OrthoDB" id="312459at2759"/>
<keyword evidence="4" id="KW-1185">Reference proteome</keyword>
<protein>
    <recommendedName>
        <fullName evidence="2">Myosin motor domain-containing protein</fullName>
    </recommendedName>
</protein>
<evidence type="ECO:0000313" key="4">
    <source>
        <dbReference type="Proteomes" id="UP000281553"/>
    </source>
</evidence>
<evidence type="ECO:0000259" key="2">
    <source>
        <dbReference type="PROSITE" id="PS51456"/>
    </source>
</evidence>
<dbReference type="InterPro" id="IPR051724">
    <property type="entry name" value="Actin_motor_Myosin"/>
</dbReference>
<sequence length="184" mass="21270">MVSAALAIGNDINLNRVLVKDINMQNPNNLEEEKAGNLIRHICPRKTQGLTAQISNKYLSIGRLVDIETRRSRLCINYANENIQQYFVKHIFKLEQEEYLAENINWTHINFQDNQEVLDLIAYRPLNILSLIDEESRFPQGTDESFLNKLNSRHSNTPNYVRSLSTAEKVSFTSQVVQSIFLIF</sequence>
<keyword evidence="1" id="KW-0009">Actin-binding</keyword>
<dbReference type="PANTHER" id="PTHR46049:SF5">
    <property type="entry name" value="PLECKSTRIN HOMOLOGY DOMAIN-CONTAINING FAMILY H MEMBER 3"/>
    <property type="match status" value="1"/>
</dbReference>
<name>A0A3P7R1X7_DIBLA</name>
<feature type="domain" description="Myosin motor" evidence="2">
    <location>
        <begin position="1"/>
        <end position="184"/>
    </location>
</feature>
<keyword evidence="1" id="KW-0518">Myosin</keyword>
<dbReference type="Proteomes" id="UP000281553">
    <property type="component" value="Unassembled WGS sequence"/>
</dbReference>
<dbReference type="EMBL" id="UYRU01092369">
    <property type="protein sequence ID" value="VDN38072.1"/>
    <property type="molecule type" value="Genomic_DNA"/>
</dbReference>
<dbReference type="PANTHER" id="PTHR46049">
    <property type="entry name" value="AGAP003327-PA"/>
    <property type="match status" value="1"/>
</dbReference>
<dbReference type="GO" id="GO:0005524">
    <property type="term" value="F:ATP binding"/>
    <property type="evidence" value="ECO:0007669"/>
    <property type="project" value="InterPro"/>
</dbReference>
<reference evidence="3 4" key="1">
    <citation type="submission" date="2018-11" db="EMBL/GenBank/DDBJ databases">
        <authorList>
            <consortium name="Pathogen Informatics"/>
        </authorList>
    </citation>
    <scope>NUCLEOTIDE SEQUENCE [LARGE SCALE GENOMIC DNA]</scope>
</reference>
<evidence type="ECO:0000313" key="3">
    <source>
        <dbReference type="EMBL" id="VDN38072.1"/>
    </source>
</evidence>
<dbReference type="Pfam" id="PF00063">
    <property type="entry name" value="Myosin_head"/>
    <property type="match status" value="1"/>
</dbReference>
<dbReference type="GO" id="GO:0016459">
    <property type="term" value="C:myosin complex"/>
    <property type="evidence" value="ECO:0007669"/>
    <property type="project" value="UniProtKB-KW"/>
</dbReference>
<dbReference type="PROSITE" id="PS51456">
    <property type="entry name" value="MYOSIN_MOTOR"/>
    <property type="match status" value="1"/>
</dbReference>
<organism evidence="3 4">
    <name type="scientific">Dibothriocephalus latus</name>
    <name type="common">Fish tapeworm</name>
    <name type="synonym">Diphyllobothrium latum</name>
    <dbReference type="NCBI Taxonomy" id="60516"/>
    <lineage>
        <taxon>Eukaryota</taxon>
        <taxon>Metazoa</taxon>
        <taxon>Spiralia</taxon>
        <taxon>Lophotrochozoa</taxon>
        <taxon>Platyhelminthes</taxon>
        <taxon>Cestoda</taxon>
        <taxon>Eucestoda</taxon>
        <taxon>Diphyllobothriidea</taxon>
        <taxon>Diphyllobothriidae</taxon>
        <taxon>Dibothriocephalus</taxon>
    </lineage>
</organism>
<evidence type="ECO:0000256" key="1">
    <source>
        <dbReference type="PROSITE-ProRule" id="PRU00782"/>
    </source>
</evidence>
<dbReference type="InterPro" id="IPR027417">
    <property type="entry name" value="P-loop_NTPase"/>
</dbReference>
<dbReference type="GO" id="GO:0003774">
    <property type="term" value="F:cytoskeletal motor activity"/>
    <property type="evidence" value="ECO:0007669"/>
    <property type="project" value="InterPro"/>
</dbReference>
<dbReference type="SUPFAM" id="SSF52540">
    <property type="entry name" value="P-loop containing nucleoside triphosphate hydrolases"/>
    <property type="match status" value="1"/>
</dbReference>
<comment type="caution">
    <text evidence="1">Lacks conserved residue(s) required for the propagation of feature annotation.</text>
</comment>
<dbReference type="AlphaFoldDB" id="A0A3P7R1X7"/>
<proteinExistence type="inferred from homology"/>
<dbReference type="Gene3D" id="1.20.58.530">
    <property type="match status" value="1"/>
</dbReference>
<gene>
    <name evidence="3" type="ORF">DILT_LOCUS17515</name>
</gene>
<accession>A0A3P7R1X7</accession>
<dbReference type="GO" id="GO:0003779">
    <property type="term" value="F:actin binding"/>
    <property type="evidence" value="ECO:0007669"/>
    <property type="project" value="UniProtKB-KW"/>
</dbReference>
<dbReference type="SMART" id="SM00242">
    <property type="entry name" value="MYSc"/>
    <property type="match status" value="1"/>
</dbReference>
<comment type="similarity">
    <text evidence="1">Belongs to the TRAFAC class myosin-kinesin ATPase superfamily. Myosin family.</text>
</comment>
<dbReference type="InterPro" id="IPR001609">
    <property type="entry name" value="Myosin_head_motor_dom-like"/>
</dbReference>